<dbReference type="HOGENOM" id="CLU_2063807_0_0_1"/>
<dbReference type="AlphaFoldDB" id="E9GY04"/>
<gene>
    <name evidence="1" type="ORF">DAPPUDRAFT_250142</name>
</gene>
<dbReference type="InParanoid" id="E9GY04"/>
<keyword evidence="2" id="KW-1185">Reference proteome</keyword>
<sequence>MNVVKTKDDRLIRPLPEENPEPAALAEHFEMVKVPVREGERVVEEGECMDEEGEYLDEEIERLDEEGGDEVAGNLIYATANNIQERQFPLKKLESLTLLEVQLQGQNHSKENLLRKMDF</sequence>
<dbReference type="KEGG" id="dpx:DAPPUDRAFT_250142"/>
<reference evidence="1 2" key="1">
    <citation type="journal article" date="2011" name="Science">
        <title>The ecoresponsive genome of Daphnia pulex.</title>
        <authorList>
            <person name="Colbourne J.K."/>
            <person name="Pfrender M.E."/>
            <person name="Gilbert D."/>
            <person name="Thomas W.K."/>
            <person name="Tucker A."/>
            <person name="Oakley T.H."/>
            <person name="Tokishita S."/>
            <person name="Aerts A."/>
            <person name="Arnold G.J."/>
            <person name="Basu M.K."/>
            <person name="Bauer D.J."/>
            <person name="Caceres C.E."/>
            <person name="Carmel L."/>
            <person name="Casola C."/>
            <person name="Choi J.H."/>
            <person name="Detter J.C."/>
            <person name="Dong Q."/>
            <person name="Dusheyko S."/>
            <person name="Eads B.D."/>
            <person name="Frohlich T."/>
            <person name="Geiler-Samerotte K.A."/>
            <person name="Gerlach D."/>
            <person name="Hatcher P."/>
            <person name="Jogdeo S."/>
            <person name="Krijgsveld J."/>
            <person name="Kriventseva E.V."/>
            <person name="Kultz D."/>
            <person name="Laforsch C."/>
            <person name="Lindquist E."/>
            <person name="Lopez J."/>
            <person name="Manak J.R."/>
            <person name="Muller J."/>
            <person name="Pangilinan J."/>
            <person name="Patwardhan R.P."/>
            <person name="Pitluck S."/>
            <person name="Pritham E.J."/>
            <person name="Rechtsteiner A."/>
            <person name="Rho M."/>
            <person name="Rogozin I.B."/>
            <person name="Sakarya O."/>
            <person name="Salamov A."/>
            <person name="Schaack S."/>
            <person name="Shapiro H."/>
            <person name="Shiga Y."/>
            <person name="Skalitzky C."/>
            <person name="Smith Z."/>
            <person name="Souvorov A."/>
            <person name="Sung W."/>
            <person name="Tang Z."/>
            <person name="Tsuchiya D."/>
            <person name="Tu H."/>
            <person name="Vos H."/>
            <person name="Wang M."/>
            <person name="Wolf Y.I."/>
            <person name="Yamagata H."/>
            <person name="Yamada T."/>
            <person name="Ye Y."/>
            <person name="Shaw J.R."/>
            <person name="Andrews J."/>
            <person name="Crease T.J."/>
            <person name="Tang H."/>
            <person name="Lucas S.M."/>
            <person name="Robertson H.M."/>
            <person name="Bork P."/>
            <person name="Koonin E.V."/>
            <person name="Zdobnov E.M."/>
            <person name="Grigoriev I.V."/>
            <person name="Lynch M."/>
            <person name="Boore J.L."/>
        </authorList>
    </citation>
    <scope>NUCLEOTIDE SEQUENCE [LARGE SCALE GENOMIC DNA]</scope>
</reference>
<accession>E9GY04</accession>
<evidence type="ECO:0000313" key="1">
    <source>
        <dbReference type="EMBL" id="EFX75514.1"/>
    </source>
</evidence>
<proteinExistence type="predicted"/>
<evidence type="ECO:0000313" key="2">
    <source>
        <dbReference type="Proteomes" id="UP000000305"/>
    </source>
</evidence>
<dbReference type="Proteomes" id="UP000000305">
    <property type="component" value="Unassembled WGS sequence"/>
</dbReference>
<name>E9GY04_DAPPU</name>
<protein>
    <submittedName>
        <fullName evidence="1">Uncharacterized protein</fullName>
    </submittedName>
</protein>
<dbReference type="EMBL" id="GL732574">
    <property type="protein sequence ID" value="EFX75514.1"/>
    <property type="molecule type" value="Genomic_DNA"/>
</dbReference>
<organism evidence="1 2">
    <name type="scientific">Daphnia pulex</name>
    <name type="common">Water flea</name>
    <dbReference type="NCBI Taxonomy" id="6669"/>
    <lineage>
        <taxon>Eukaryota</taxon>
        <taxon>Metazoa</taxon>
        <taxon>Ecdysozoa</taxon>
        <taxon>Arthropoda</taxon>
        <taxon>Crustacea</taxon>
        <taxon>Branchiopoda</taxon>
        <taxon>Diplostraca</taxon>
        <taxon>Cladocera</taxon>
        <taxon>Anomopoda</taxon>
        <taxon>Daphniidae</taxon>
        <taxon>Daphnia</taxon>
    </lineage>
</organism>